<evidence type="ECO:0000313" key="1">
    <source>
        <dbReference type="EMBL" id="OGL78334.1"/>
    </source>
</evidence>
<accession>A0A1F7UKS0</accession>
<dbReference type="EMBL" id="MGEH01000033">
    <property type="protein sequence ID" value="OGL78334.1"/>
    <property type="molecule type" value="Genomic_DNA"/>
</dbReference>
<protein>
    <recommendedName>
        <fullName evidence="3">Transglutaminase-like domain-containing protein</fullName>
    </recommendedName>
</protein>
<name>A0A1F7UKS0_9BACT</name>
<comment type="caution">
    <text evidence="1">The sequence shown here is derived from an EMBL/GenBank/DDBJ whole genome shotgun (WGS) entry which is preliminary data.</text>
</comment>
<evidence type="ECO:0008006" key="3">
    <source>
        <dbReference type="Google" id="ProtNLM"/>
    </source>
</evidence>
<sequence length="202" mass="23395">MVGLTRTELRVLRRLDSPRKIQDFLEKLPSNHEPNGDTCRSPRAVLRTKTAHCIEGAMLAALALRLKGHRPLLVDLTAAPFDQDHVIAVFRQHGHWGAISKTNHAVLRYREPVYRTIRELVMSYFHEYSDSRGRKSLRSYSRPVDLSRFDTRGWMTAEDDVWYVPEYLVDAKHIPLLSHAQIATLRRIDPIEHEAGDLVRWP</sequence>
<dbReference type="Proteomes" id="UP000176603">
    <property type="component" value="Unassembled WGS sequence"/>
</dbReference>
<evidence type="ECO:0000313" key="2">
    <source>
        <dbReference type="Proteomes" id="UP000176603"/>
    </source>
</evidence>
<dbReference type="AlphaFoldDB" id="A0A1F7UKS0"/>
<reference evidence="1 2" key="1">
    <citation type="journal article" date="2016" name="Nat. Commun.">
        <title>Thousands of microbial genomes shed light on interconnected biogeochemical processes in an aquifer system.</title>
        <authorList>
            <person name="Anantharaman K."/>
            <person name="Brown C.T."/>
            <person name="Hug L.A."/>
            <person name="Sharon I."/>
            <person name="Castelle C.J."/>
            <person name="Probst A.J."/>
            <person name="Thomas B.C."/>
            <person name="Singh A."/>
            <person name="Wilkins M.J."/>
            <person name="Karaoz U."/>
            <person name="Brodie E.L."/>
            <person name="Williams K.H."/>
            <person name="Hubbard S.S."/>
            <person name="Banfield J.F."/>
        </authorList>
    </citation>
    <scope>NUCLEOTIDE SEQUENCE [LARGE SCALE GENOMIC DNA]</scope>
</reference>
<gene>
    <name evidence="1" type="ORF">A3E39_04700</name>
</gene>
<proteinExistence type="predicted"/>
<organism evidence="1 2">
    <name type="scientific">Candidatus Uhrbacteria bacterium RIFCSPHIGHO2_12_FULL_60_25</name>
    <dbReference type="NCBI Taxonomy" id="1802399"/>
    <lineage>
        <taxon>Bacteria</taxon>
        <taxon>Candidatus Uhriibacteriota</taxon>
    </lineage>
</organism>